<dbReference type="Gene3D" id="3.40.50.800">
    <property type="entry name" value="Anticodon-binding domain"/>
    <property type="match status" value="1"/>
</dbReference>
<dbReference type="EMBL" id="JAUOQO010000003">
    <property type="protein sequence ID" value="MDO6573348.1"/>
    <property type="molecule type" value="Genomic_DNA"/>
</dbReference>
<evidence type="ECO:0000259" key="13">
    <source>
        <dbReference type="PROSITE" id="PS50862"/>
    </source>
</evidence>
<dbReference type="RefSeq" id="WP_046466764.1">
    <property type="nucleotide sequence ID" value="NZ_JAUOQO010000003.1"/>
</dbReference>
<organism evidence="14 15">
    <name type="scientific">Staphylococcus pasteuri_A</name>
    <dbReference type="NCBI Taxonomy" id="3062664"/>
    <lineage>
        <taxon>Bacteria</taxon>
        <taxon>Bacillati</taxon>
        <taxon>Bacillota</taxon>
        <taxon>Bacilli</taxon>
        <taxon>Bacillales</taxon>
        <taxon>Staphylococcaceae</taxon>
        <taxon>Staphylococcus</taxon>
    </lineage>
</organism>
<dbReference type="Gene3D" id="3.30.930.10">
    <property type="entry name" value="Bira Bifunctional Protein, Domain 2"/>
    <property type="match status" value="1"/>
</dbReference>
<dbReference type="GO" id="GO:0140096">
    <property type="term" value="F:catalytic activity, acting on a protein"/>
    <property type="evidence" value="ECO:0007669"/>
    <property type="project" value="UniProtKB-ARBA"/>
</dbReference>
<keyword evidence="5 11" id="KW-0436">Ligase</keyword>
<comment type="subcellular location">
    <subcellularLocation>
        <location evidence="1 11">Cytoplasm</location>
    </subcellularLocation>
</comment>
<comment type="subunit">
    <text evidence="3 11">Homodimer.</text>
</comment>
<dbReference type="InterPro" id="IPR015807">
    <property type="entry name" value="His-tRNA-ligase"/>
</dbReference>
<protein>
    <recommendedName>
        <fullName evidence="11">Histidine--tRNA ligase</fullName>
        <ecNumber evidence="11">6.1.1.21</ecNumber>
    </recommendedName>
    <alternativeName>
        <fullName evidence="11">Histidyl-tRNA synthetase</fullName>
        <shortName evidence="11">HisRS</shortName>
    </alternativeName>
</protein>
<dbReference type="CDD" id="cd00773">
    <property type="entry name" value="HisRS-like_core"/>
    <property type="match status" value="1"/>
</dbReference>
<dbReference type="SUPFAM" id="SSF55681">
    <property type="entry name" value="Class II aaRS and biotin synthetases"/>
    <property type="match status" value="1"/>
</dbReference>
<comment type="catalytic activity">
    <reaction evidence="10 11">
        <text>tRNA(His) + L-histidine + ATP = L-histidyl-tRNA(His) + AMP + diphosphate + H(+)</text>
        <dbReference type="Rhea" id="RHEA:17313"/>
        <dbReference type="Rhea" id="RHEA-COMP:9665"/>
        <dbReference type="Rhea" id="RHEA-COMP:9689"/>
        <dbReference type="ChEBI" id="CHEBI:15378"/>
        <dbReference type="ChEBI" id="CHEBI:30616"/>
        <dbReference type="ChEBI" id="CHEBI:33019"/>
        <dbReference type="ChEBI" id="CHEBI:57595"/>
        <dbReference type="ChEBI" id="CHEBI:78442"/>
        <dbReference type="ChEBI" id="CHEBI:78527"/>
        <dbReference type="ChEBI" id="CHEBI:456215"/>
        <dbReference type="EC" id="6.1.1.21"/>
    </reaction>
</comment>
<dbReference type="CDD" id="cd00859">
    <property type="entry name" value="HisRS_anticodon"/>
    <property type="match status" value="1"/>
</dbReference>
<evidence type="ECO:0000256" key="8">
    <source>
        <dbReference type="ARBA" id="ARBA00022917"/>
    </source>
</evidence>
<feature type="binding site" evidence="12">
    <location>
        <position position="112"/>
    </location>
    <ligand>
        <name>L-histidine</name>
        <dbReference type="ChEBI" id="CHEBI:57595"/>
    </ligand>
</feature>
<feature type="binding site" evidence="12">
    <location>
        <position position="257"/>
    </location>
    <ligand>
        <name>L-histidine</name>
        <dbReference type="ChEBI" id="CHEBI:57595"/>
    </ligand>
</feature>
<dbReference type="InterPro" id="IPR004516">
    <property type="entry name" value="HisRS/HisZ"/>
</dbReference>
<dbReference type="PANTHER" id="PTHR43707">
    <property type="entry name" value="HISTIDYL-TRNA SYNTHETASE"/>
    <property type="match status" value="1"/>
</dbReference>
<accession>A0AAW7YPM2</accession>
<reference evidence="14" key="1">
    <citation type="submission" date="2023-07" db="EMBL/GenBank/DDBJ databases">
        <title>Genome content predicts the carbon catabolic preferences of heterotrophic bacteria.</title>
        <authorList>
            <person name="Gralka M."/>
        </authorList>
    </citation>
    <scope>NUCLEOTIDE SEQUENCE</scope>
    <source>
        <strain evidence="14">E2R20</strain>
    </source>
</reference>
<evidence type="ECO:0000256" key="7">
    <source>
        <dbReference type="ARBA" id="ARBA00022840"/>
    </source>
</evidence>
<dbReference type="EC" id="6.1.1.21" evidence="11"/>
<evidence type="ECO:0000256" key="3">
    <source>
        <dbReference type="ARBA" id="ARBA00011738"/>
    </source>
</evidence>
<feature type="binding site" evidence="12">
    <location>
        <begin position="80"/>
        <end position="82"/>
    </location>
    <ligand>
        <name>L-histidine</name>
        <dbReference type="ChEBI" id="CHEBI:57595"/>
    </ligand>
</feature>
<keyword evidence="6 11" id="KW-0547">Nucleotide-binding</keyword>
<keyword evidence="4 11" id="KW-0963">Cytoplasm</keyword>
<evidence type="ECO:0000256" key="12">
    <source>
        <dbReference type="PIRSR" id="PIRSR001549-1"/>
    </source>
</evidence>
<proteinExistence type="inferred from homology"/>
<dbReference type="FunFam" id="3.30.930.10:FF:000005">
    <property type="entry name" value="Histidine--tRNA ligase"/>
    <property type="match status" value="1"/>
</dbReference>
<evidence type="ECO:0000313" key="14">
    <source>
        <dbReference type="EMBL" id="MDO6573348.1"/>
    </source>
</evidence>
<keyword evidence="8 11" id="KW-0648">Protein biosynthesis</keyword>
<evidence type="ECO:0000256" key="4">
    <source>
        <dbReference type="ARBA" id="ARBA00022490"/>
    </source>
</evidence>
<dbReference type="PROSITE" id="PS50862">
    <property type="entry name" value="AA_TRNA_LIGASE_II"/>
    <property type="match status" value="1"/>
</dbReference>
<feature type="binding site" evidence="12">
    <location>
        <position position="126"/>
    </location>
    <ligand>
        <name>L-histidine</name>
        <dbReference type="ChEBI" id="CHEBI:57595"/>
    </ligand>
</feature>
<dbReference type="GO" id="GO:0006427">
    <property type="term" value="P:histidyl-tRNA aminoacylation"/>
    <property type="evidence" value="ECO:0007669"/>
    <property type="project" value="UniProtKB-UniRule"/>
</dbReference>
<dbReference type="HAMAP" id="MF_00127">
    <property type="entry name" value="His_tRNA_synth"/>
    <property type="match status" value="1"/>
</dbReference>
<dbReference type="InterPro" id="IPR033656">
    <property type="entry name" value="HisRS_anticodon"/>
</dbReference>
<dbReference type="PIRSF" id="PIRSF001549">
    <property type="entry name" value="His-tRNA_synth"/>
    <property type="match status" value="1"/>
</dbReference>
<gene>
    <name evidence="11 14" type="primary">hisS</name>
    <name evidence="14" type="ORF">Q4528_04155</name>
</gene>
<keyword evidence="9 11" id="KW-0030">Aminoacyl-tRNA synthetase</keyword>
<dbReference type="SUPFAM" id="SSF52954">
    <property type="entry name" value="Class II aaRS ABD-related"/>
    <property type="match status" value="1"/>
</dbReference>
<dbReference type="InterPro" id="IPR045864">
    <property type="entry name" value="aa-tRNA-synth_II/BPL/LPL"/>
</dbReference>
<evidence type="ECO:0000256" key="10">
    <source>
        <dbReference type="ARBA" id="ARBA00047639"/>
    </source>
</evidence>
<dbReference type="GO" id="GO:0004821">
    <property type="term" value="F:histidine-tRNA ligase activity"/>
    <property type="evidence" value="ECO:0007669"/>
    <property type="project" value="UniProtKB-UniRule"/>
</dbReference>
<keyword evidence="15" id="KW-1185">Reference proteome</keyword>
<evidence type="ECO:0000256" key="6">
    <source>
        <dbReference type="ARBA" id="ARBA00022741"/>
    </source>
</evidence>
<dbReference type="InterPro" id="IPR006195">
    <property type="entry name" value="aa-tRNA-synth_II"/>
</dbReference>
<comment type="similarity">
    <text evidence="2 11">Belongs to the class-II aminoacyl-tRNA synthetase family.</text>
</comment>
<sequence length="420" mass="48286">MIKIPRGTQDILPEDSIKWRYIENKLDQLMELYDYQEIRTPIFESTELFARGVGDSTDVVQKEMYTFKDKGDRSITLRPEGTAGVVRSYIEHKMQGNPNQPVKLYYNGPMFRYERKQKGRYRQFNQFGVEAIGSENPSIDAEVLAMVMHIYESFGLKHLKLAINSIGDSDSRKEYNEALVKHFEPVIGDFCQDCQSRLHSNPMRILDCKVDRDKEAVKNAPRITDFLNEDSKAYYEQVKKHLDDLGIPYVEDPNLVRGLDYYTHTAFELMMDNPNYDGAITTLCGGGRYNGLLELLGGPSQTGIGFALSIERLLLALEEEDIELDVENEFDLFVVTMGEAADRYAVKLLNQLRKNGVKADKDYMNRKIKGQMKQADRLNAKYTIVIGDQELENNQIDIKNMETGESESIQLDQIVDYFHK</sequence>
<evidence type="ECO:0000313" key="15">
    <source>
        <dbReference type="Proteomes" id="UP001170310"/>
    </source>
</evidence>
<dbReference type="InterPro" id="IPR004154">
    <property type="entry name" value="Anticodon-bd"/>
</dbReference>
<evidence type="ECO:0000256" key="9">
    <source>
        <dbReference type="ARBA" id="ARBA00023146"/>
    </source>
</evidence>
<evidence type="ECO:0000256" key="5">
    <source>
        <dbReference type="ARBA" id="ARBA00022598"/>
    </source>
</evidence>
<feature type="binding site" evidence="12">
    <location>
        <begin position="261"/>
        <end position="262"/>
    </location>
    <ligand>
        <name>L-histidine</name>
        <dbReference type="ChEBI" id="CHEBI:57595"/>
    </ligand>
</feature>
<dbReference type="InterPro" id="IPR041715">
    <property type="entry name" value="HisRS-like_core"/>
</dbReference>
<dbReference type="GO" id="GO:0005737">
    <property type="term" value="C:cytoplasm"/>
    <property type="evidence" value="ECO:0007669"/>
    <property type="project" value="UniProtKB-SubCell"/>
</dbReference>
<dbReference type="Proteomes" id="UP001170310">
    <property type="component" value="Unassembled WGS sequence"/>
</dbReference>
<dbReference type="InterPro" id="IPR036621">
    <property type="entry name" value="Anticodon-bd_dom_sf"/>
</dbReference>
<evidence type="ECO:0000256" key="11">
    <source>
        <dbReference type="HAMAP-Rule" id="MF_00127"/>
    </source>
</evidence>
<dbReference type="PANTHER" id="PTHR43707:SF1">
    <property type="entry name" value="HISTIDINE--TRNA LIGASE, MITOCHONDRIAL-RELATED"/>
    <property type="match status" value="1"/>
</dbReference>
<dbReference type="Pfam" id="PF13393">
    <property type="entry name" value="tRNA-synt_His"/>
    <property type="match status" value="1"/>
</dbReference>
<evidence type="ECO:0000256" key="2">
    <source>
        <dbReference type="ARBA" id="ARBA00008226"/>
    </source>
</evidence>
<name>A0AAW7YPM2_9STAP</name>
<feature type="binding site" evidence="12">
    <location>
        <position position="130"/>
    </location>
    <ligand>
        <name>L-histidine</name>
        <dbReference type="ChEBI" id="CHEBI:57595"/>
    </ligand>
</feature>
<evidence type="ECO:0000256" key="1">
    <source>
        <dbReference type="ARBA" id="ARBA00004496"/>
    </source>
</evidence>
<keyword evidence="7 11" id="KW-0067">ATP-binding</keyword>
<dbReference type="GO" id="GO:0005524">
    <property type="term" value="F:ATP binding"/>
    <property type="evidence" value="ECO:0007669"/>
    <property type="project" value="UniProtKB-UniRule"/>
</dbReference>
<dbReference type="NCBIfam" id="TIGR00442">
    <property type="entry name" value="hisS"/>
    <property type="match status" value="1"/>
</dbReference>
<comment type="caution">
    <text evidence="14">The sequence shown here is derived from an EMBL/GenBank/DDBJ whole genome shotgun (WGS) entry which is preliminary data.</text>
</comment>
<dbReference type="AlphaFoldDB" id="A0AAW7YPM2"/>
<feature type="domain" description="Aminoacyl-transfer RNA synthetases class-II family profile" evidence="13">
    <location>
        <begin position="22"/>
        <end position="320"/>
    </location>
</feature>
<dbReference type="GO" id="GO:0016740">
    <property type="term" value="F:transferase activity"/>
    <property type="evidence" value="ECO:0007669"/>
    <property type="project" value="UniProtKB-ARBA"/>
</dbReference>
<dbReference type="Pfam" id="PF03129">
    <property type="entry name" value="HGTP_anticodon"/>
    <property type="match status" value="1"/>
</dbReference>